<evidence type="ECO:0000256" key="5">
    <source>
        <dbReference type="ARBA" id="ARBA00022679"/>
    </source>
</evidence>
<dbReference type="FunFam" id="3.30.1360.60:FF:000001">
    <property type="entry name" value="PTS system glucose-specific IIBC component PtsG"/>
    <property type="match status" value="1"/>
</dbReference>
<evidence type="ECO:0000256" key="8">
    <source>
        <dbReference type="ARBA" id="ARBA00022777"/>
    </source>
</evidence>
<feature type="transmembrane region" description="Helical" evidence="12">
    <location>
        <begin position="428"/>
        <end position="449"/>
    </location>
</feature>
<dbReference type="PROSITE" id="PS00371">
    <property type="entry name" value="PTS_EIIA_TYPE_1_HIS"/>
    <property type="match status" value="1"/>
</dbReference>
<reference evidence="17" key="2">
    <citation type="submission" date="2013-09" db="EMBL/GenBank/DDBJ databases">
        <authorList>
            <person name="Wang G."/>
            <person name="Yang Y."/>
            <person name="Su Y."/>
        </authorList>
    </citation>
    <scope>NUCLEOTIDE SEQUENCE</scope>
    <source>
        <strain evidence="17">ATCC 39006</strain>
    </source>
</reference>
<accession>A0A2I5T6R5</accession>
<keyword evidence="9 12" id="KW-1133">Transmembrane helix</keyword>
<dbReference type="GO" id="GO:0005886">
    <property type="term" value="C:plasma membrane"/>
    <property type="evidence" value="ECO:0007669"/>
    <property type="project" value="UniProtKB-SubCell"/>
</dbReference>
<comment type="subcellular location">
    <subcellularLocation>
        <location evidence="1">Cell membrane</location>
        <topology evidence="1">Multi-pass membrane protein</topology>
    </subcellularLocation>
</comment>
<keyword evidence="2" id="KW-0813">Transport</keyword>
<evidence type="ECO:0000256" key="2">
    <source>
        <dbReference type="ARBA" id="ARBA00022448"/>
    </source>
</evidence>
<evidence type="ECO:0000313" key="16">
    <source>
        <dbReference type="EMBL" id="AUH00265.1"/>
    </source>
</evidence>
<dbReference type="InterPro" id="IPR036878">
    <property type="entry name" value="Glu_permease_IIB"/>
</dbReference>
<dbReference type="Gene3D" id="3.30.1360.60">
    <property type="entry name" value="Glucose permease domain IIB"/>
    <property type="match status" value="1"/>
</dbReference>
<evidence type="ECO:0000256" key="11">
    <source>
        <dbReference type="PROSITE-ProRule" id="PRU00421"/>
    </source>
</evidence>
<keyword evidence="6" id="KW-0598">Phosphotransferase system</keyword>
<dbReference type="OrthoDB" id="92465at2"/>
<evidence type="ECO:0000256" key="9">
    <source>
        <dbReference type="ARBA" id="ARBA00022989"/>
    </source>
</evidence>
<dbReference type="GO" id="GO:0015771">
    <property type="term" value="P:trehalose transport"/>
    <property type="evidence" value="ECO:0007669"/>
    <property type="project" value="TreeGrafter"/>
</dbReference>
<dbReference type="InterPro" id="IPR018113">
    <property type="entry name" value="PTrfase_EIIB_Cys"/>
</dbReference>
<dbReference type="PANTHER" id="PTHR30175:SF1">
    <property type="entry name" value="PTS SYSTEM ARBUTIN-, CELLOBIOSE-, AND SALICIN-SPECIFIC EIIBC COMPONENT-RELATED"/>
    <property type="match status" value="1"/>
</dbReference>
<dbReference type="PROSITE" id="PS51103">
    <property type="entry name" value="PTS_EIIC_TYPE_1"/>
    <property type="match status" value="1"/>
</dbReference>
<protein>
    <submittedName>
        <fullName evidence="17">PTS beta-glucoside transporter subunit EIIBCA</fullName>
    </submittedName>
</protein>
<dbReference type="InterPro" id="IPR050558">
    <property type="entry name" value="PTS_Sugar-Specific_Components"/>
</dbReference>
<dbReference type="InterPro" id="IPR011297">
    <property type="entry name" value="PTS_IIABC_b_glu"/>
</dbReference>
<name>A0A2I5T6R5_SERS3</name>
<dbReference type="Pfam" id="PF02378">
    <property type="entry name" value="PTS_EIIC"/>
    <property type="match status" value="1"/>
</dbReference>
<dbReference type="InterPro" id="IPR013013">
    <property type="entry name" value="PTS_EIIC_1"/>
</dbReference>
<evidence type="ECO:0000313" key="19">
    <source>
        <dbReference type="Proteomes" id="UP000233778"/>
    </source>
</evidence>
<reference evidence="17" key="4">
    <citation type="submission" date="2017-11" db="EMBL/GenBank/DDBJ databases">
        <title>Complete genome sequence of Serratia sp. ATCC 39006.</title>
        <authorList>
            <person name="Hampton H.G."/>
            <person name="Jackson S.A."/>
            <person name="Jauregui R."/>
            <person name="Poulter G.T.M."/>
            <person name="Salmond G.P.C."/>
            <person name="Fineran P.C."/>
        </authorList>
    </citation>
    <scope>NUCLEOTIDE SEQUENCE</scope>
    <source>
        <strain evidence="17">ATCC 39006</strain>
    </source>
</reference>
<dbReference type="NCBIfam" id="TIGR00830">
    <property type="entry name" value="PTBA"/>
    <property type="match status" value="1"/>
</dbReference>
<feature type="transmembrane region" description="Helical" evidence="12">
    <location>
        <begin position="359"/>
        <end position="377"/>
    </location>
</feature>
<feature type="domain" description="PTS EIIC type-1" evidence="15">
    <location>
        <begin position="110"/>
        <end position="467"/>
    </location>
</feature>
<dbReference type="NCBIfam" id="TIGR01995">
    <property type="entry name" value="PTS-II-ABC-beta"/>
    <property type="match status" value="1"/>
</dbReference>
<dbReference type="Pfam" id="PF00358">
    <property type="entry name" value="PTS_EIIA_1"/>
    <property type="match status" value="1"/>
</dbReference>
<feature type="transmembrane region" description="Helical" evidence="12">
    <location>
        <begin position="151"/>
        <end position="171"/>
    </location>
</feature>
<evidence type="ECO:0000256" key="12">
    <source>
        <dbReference type="SAM" id="Phobius"/>
    </source>
</evidence>
<evidence type="ECO:0000256" key="1">
    <source>
        <dbReference type="ARBA" id="ARBA00004651"/>
    </source>
</evidence>
<evidence type="ECO:0000313" key="17">
    <source>
        <dbReference type="EMBL" id="AUH04585.1"/>
    </source>
</evidence>
<dbReference type="PROSITE" id="PS01035">
    <property type="entry name" value="PTS_EIIB_TYPE_1_CYS"/>
    <property type="match status" value="1"/>
</dbReference>
<feature type="transmembrane region" description="Helical" evidence="12">
    <location>
        <begin position="291"/>
        <end position="313"/>
    </location>
</feature>
<evidence type="ECO:0000256" key="4">
    <source>
        <dbReference type="ARBA" id="ARBA00022597"/>
    </source>
</evidence>
<feature type="active site" description="Phosphocysteine intermediate; for EIIB activity" evidence="11">
    <location>
        <position position="27"/>
    </location>
</feature>
<keyword evidence="4" id="KW-0762">Sugar transport</keyword>
<evidence type="ECO:0000256" key="6">
    <source>
        <dbReference type="ARBA" id="ARBA00022683"/>
    </source>
</evidence>
<dbReference type="InterPro" id="IPR003352">
    <property type="entry name" value="PTS_EIIC"/>
</dbReference>
<organism evidence="17 18">
    <name type="scientific">Serratia sp. (strain ATCC 39006)</name>
    <name type="common">Prodigiosinella confusarubida</name>
    <dbReference type="NCBI Taxonomy" id="104623"/>
    <lineage>
        <taxon>Bacteria</taxon>
        <taxon>Pseudomonadati</taxon>
        <taxon>Pseudomonadota</taxon>
        <taxon>Gammaproteobacteria</taxon>
        <taxon>Enterobacterales</taxon>
        <taxon>Pectobacteriaceae</taxon>
        <taxon>Prodigiosinella</taxon>
    </lineage>
</organism>
<dbReference type="GO" id="GO:0009401">
    <property type="term" value="P:phosphoenolpyruvate-dependent sugar phosphotransferase system"/>
    <property type="evidence" value="ECO:0007669"/>
    <property type="project" value="UniProtKB-KW"/>
</dbReference>
<dbReference type="Gene3D" id="2.70.70.10">
    <property type="entry name" value="Glucose Permease (Domain IIA)"/>
    <property type="match status" value="1"/>
</dbReference>
<dbReference type="PANTHER" id="PTHR30175">
    <property type="entry name" value="PHOSPHOTRANSFERASE SYSTEM TRANSPORT PROTEIN"/>
    <property type="match status" value="1"/>
</dbReference>
<keyword evidence="5" id="KW-0808">Transferase</keyword>
<feature type="domain" description="PTS EIIA type-1" evidence="13">
    <location>
        <begin position="499"/>
        <end position="603"/>
    </location>
</feature>
<reference evidence="17 18" key="1">
    <citation type="journal article" date="2013" name="Genome Announc.">
        <title>Draft genome sequence of Serratia sp. strain ATCC 39006, a model bacterium for analysis of the biosynthesis and regulation of prodigiosin, a carbapenem, and gas vesicles.</title>
        <authorList>
            <person name="Fineran P.C."/>
            <person name="Iglesias Cans M.C."/>
            <person name="Ramsay J.P."/>
            <person name="Wilf N.M."/>
            <person name="Cossyleon D."/>
            <person name="McNeil M.B."/>
            <person name="Williamson N.R."/>
            <person name="Monson R.E."/>
            <person name="Becher S.A."/>
            <person name="Stanton J.A."/>
            <person name="Brugger K."/>
            <person name="Brown S.D."/>
            <person name="Salmond G.P."/>
        </authorList>
    </citation>
    <scope>NUCLEOTIDE SEQUENCE [LARGE SCALE GENOMIC DNA]</scope>
    <source>
        <strain evidence="17">ATCC 39006</strain>
        <strain evidence="18">ATCC 39006 / SC 11482</strain>
    </source>
</reference>
<feature type="transmembrane region" description="Helical" evidence="12">
    <location>
        <begin position="206"/>
        <end position="230"/>
    </location>
</feature>
<dbReference type="InterPro" id="IPR001127">
    <property type="entry name" value="PTS_EIIA_1_perm"/>
</dbReference>
<feature type="transmembrane region" description="Helical" evidence="12">
    <location>
        <begin position="115"/>
        <end position="139"/>
    </location>
</feature>
<evidence type="ECO:0000256" key="7">
    <source>
        <dbReference type="ARBA" id="ARBA00022692"/>
    </source>
</evidence>
<feature type="transmembrane region" description="Helical" evidence="12">
    <location>
        <begin position="389"/>
        <end position="413"/>
    </location>
</feature>
<sequence>MSDFNVLSKKIVELVGGKNNVLSLTHCITRLRFSLKDATKFNKKALDNLDGVILAIESNGQYQVVIGDHVSSVYKIITTDLGVHGSAPISGEDASSATEVKGHFLARLFNTMSSIFVPVVPALTGAGMLKALLVILTTYHFLAIDSSSYKILAAASNSVFYFLPIMLAFSSAKTFNAHPFVAAGIVGALLEPNFTGLLVNQGDVTYFLGIPVVLMKYMSTVIPAILSIWVYSHLERLMKRFVHHSIEMVIIPMLGLLIMVPLIAIAIGPLGVFLGNGIANSIAFLTARSGLLTGAIIGGGWTLLVMFGLHWGIVPAMLNNIALHGFDTIKPATATATFSQAGAAFGVFLKSKNKKTKTFALSTMVPALLAGVTEPIVYGISVKYKRPMIAALISATVAGAFVGAMHTTVMAYVFPSLLTLPAFMTSTFLFYTIGIFSAFIMSAGLTYLLGFEEHIEDDGFEEKADEDTLVTSSNGQSLPATLLAAPLKGDIIALTDVKDPVFASESIGKGIAIVPTEGKVYAPLNGVVTTLFQTKHAVGITSDNGIEVLIHVGINTVKLNGELFEAHIKQGDWINTGDLLITFDLDELKKRGFDVTTPVIIANTEECDQIMNTNRQHVDQTNTLMTVSLRV</sequence>
<keyword evidence="8" id="KW-0418">Kinase</keyword>
<dbReference type="KEGG" id="sera:Ser39006_010895"/>
<dbReference type="GO" id="GO:0090589">
    <property type="term" value="F:protein-phosphocysteine-trehalose phosphotransferase system transporter activity"/>
    <property type="evidence" value="ECO:0007669"/>
    <property type="project" value="TreeGrafter"/>
</dbReference>
<dbReference type="InterPro" id="IPR011055">
    <property type="entry name" value="Dup_hybrid_motif"/>
</dbReference>
<dbReference type="SUPFAM" id="SSF51261">
    <property type="entry name" value="Duplicated hybrid motif"/>
    <property type="match status" value="1"/>
</dbReference>
<feature type="transmembrane region" description="Helical" evidence="12">
    <location>
        <begin position="250"/>
        <end position="279"/>
    </location>
</feature>
<evidence type="ECO:0000259" key="15">
    <source>
        <dbReference type="PROSITE" id="PS51103"/>
    </source>
</evidence>
<evidence type="ECO:0000259" key="14">
    <source>
        <dbReference type="PROSITE" id="PS51098"/>
    </source>
</evidence>
<evidence type="ECO:0000256" key="3">
    <source>
        <dbReference type="ARBA" id="ARBA00022475"/>
    </source>
</evidence>
<dbReference type="EMBL" id="CP025085">
    <property type="protein sequence ID" value="AUH00265.1"/>
    <property type="molecule type" value="Genomic_DNA"/>
</dbReference>
<dbReference type="CDD" id="cd00212">
    <property type="entry name" value="PTS_IIB_glc"/>
    <property type="match status" value="1"/>
</dbReference>
<feature type="domain" description="PTS EIIB type-1" evidence="14">
    <location>
        <begin position="5"/>
        <end position="87"/>
    </location>
</feature>
<reference evidence="16 19" key="3">
    <citation type="submission" date="2017-11" db="EMBL/GenBank/DDBJ databases">
        <title>Complete genome sequence of Serratia sp. ATCC 39006 LacA.</title>
        <authorList>
            <person name="Hampton H.G."/>
            <person name="Jackson S.A."/>
            <person name="Jauregui R."/>
            <person name="Poulter G.T.M."/>
            <person name="Salmond G.P.C."/>
            <person name="Fineran P.C."/>
        </authorList>
    </citation>
    <scope>NUCLEOTIDE SEQUENCE [LARGE SCALE GENOMIC DNA]</scope>
    <source>
        <strain evidence="16 19">ATCC 39006</strain>
    </source>
</reference>
<dbReference type="CDD" id="cd00210">
    <property type="entry name" value="PTS_IIA_glc"/>
    <property type="match status" value="1"/>
</dbReference>
<dbReference type="Pfam" id="PF00367">
    <property type="entry name" value="PTS_EIIB"/>
    <property type="match status" value="1"/>
</dbReference>
<dbReference type="STRING" id="104623.Ser39006_03292"/>
<dbReference type="GO" id="GO:0016301">
    <property type="term" value="F:kinase activity"/>
    <property type="evidence" value="ECO:0007669"/>
    <property type="project" value="UniProtKB-KW"/>
</dbReference>
<dbReference type="RefSeq" id="WP_021016554.1">
    <property type="nucleotide sequence ID" value="NZ_CP025084.1"/>
</dbReference>
<evidence type="ECO:0000259" key="13">
    <source>
        <dbReference type="PROSITE" id="PS51093"/>
    </source>
</evidence>
<keyword evidence="18" id="KW-1185">Reference proteome</keyword>
<feature type="transmembrane region" description="Helical" evidence="12">
    <location>
        <begin position="177"/>
        <end position="199"/>
    </location>
</feature>
<dbReference type="PROSITE" id="PS51093">
    <property type="entry name" value="PTS_EIIA_TYPE_1"/>
    <property type="match status" value="1"/>
</dbReference>
<gene>
    <name evidence="16" type="ORF">CWC46_10890</name>
    <name evidence="17" type="ORF">Ser39006_010895</name>
</gene>
<dbReference type="PROSITE" id="PS51098">
    <property type="entry name" value="PTS_EIIB_TYPE_1"/>
    <property type="match status" value="1"/>
</dbReference>
<dbReference type="GO" id="GO:0008982">
    <property type="term" value="F:protein-N(PI)-phosphohistidine-sugar phosphotransferase activity"/>
    <property type="evidence" value="ECO:0007669"/>
    <property type="project" value="InterPro"/>
</dbReference>
<dbReference type="EMBL" id="CP025084">
    <property type="protein sequence ID" value="AUH04585.1"/>
    <property type="molecule type" value="Genomic_DNA"/>
</dbReference>
<dbReference type="Proteomes" id="UP000017700">
    <property type="component" value="Chromosome"/>
</dbReference>
<dbReference type="FunFam" id="2.70.70.10:FF:000001">
    <property type="entry name" value="PTS system glucose-specific IIA component"/>
    <property type="match status" value="1"/>
</dbReference>
<keyword evidence="7 12" id="KW-0812">Transmembrane</keyword>
<proteinExistence type="predicted"/>
<keyword evidence="3" id="KW-1003">Cell membrane</keyword>
<evidence type="ECO:0000256" key="10">
    <source>
        <dbReference type="ARBA" id="ARBA00023136"/>
    </source>
</evidence>
<evidence type="ECO:0000313" key="18">
    <source>
        <dbReference type="Proteomes" id="UP000017700"/>
    </source>
</evidence>
<keyword evidence="10 12" id="KW-0472">Membrane</keyword>
<dbReference type="KEGG" id="serq:CWC46_10890"/>
<dbReference type="Proteomes" id="UP000233778">
    <property type="component" value="Chromosome"/>
</dbReference>
<dbReference type="AlphaFoldDB" id="A0A2I5T6R5"/>
<dbReference type="InterPro" id="IPR001996">
    <property type="entry name" value="PTS_IIB_1"/>
</dbReference>
<dbReference type="SUPFAM" id="SSF55604">
    <property type="entry name" value="Glucose permease domain IIB"/>
    <property type="match status" value="1"/>
</dbReference>